<proteinExistence type="predicted"/>
<feature type="compositionally biased region" description="Low complexity" evidence="1">
    <location>
        <begin position="35"/>
        <end position="54"/>
    </location>
</feature>
<sequence>MIKGSCHRLAKKSEKSQYKPFAVSYNPLVNAIKQQQQQQSFHSESQNLSQLSESTYQSSESNNLVKQIGNKQSNKTDSMIKLGSAKYSPVSDSKEIRVENQLKK</sequence>
<dbReference type="AlphaFoldDB" id="A0A3M7QY03"/>
<feature type="compositionally biased region" description="Polar residues" evidence="1">
    <location>
        <begin position="55"/>
        <end position="77"/>
    </location>
</feature>
<evidence type="ECO:0000313" key="3">
    <source>
        <dbReference type="Proteomes" id="UP000276133"/>
    </source>
</evidence>
<name>A0A3M7QY03_BRAPC</name>
<gene>
    <name evidence="2" type="ORF">BpHYR1_026464</name>
</gene>
<feature type="compositionally biased region" description="Basic and acidic residues" evidence="1">
    <location>
        <begin position="92"/>
        <end position="104"/>
    </location>
</feature>
<protein>
    <submittedName>
        <fullName evidence="2">Uncharacterized protein</fullName>
    </submittedName>
</protein>
<feature type="region of interest" description="Disordered" evidence="1">
    <location>
        <begin position="35"/>
        <end position="104"/>
    </location>
</feature>
<accession>A0A3M7QY03</accession>
<comment type="caution">
    <text evidence="2">The sequence shown here is derived from an EMBL/GenBank/DDBJ whole genome shotgun (WGS) entry which is preliminary data.</text>
</comment>
<dbReference type="Proteomes" id="UP000276133">
    <property type="component" value="Unassembled WGS sequence"/>
</dbReference>
<evidence type="ECO:0000313" key="2">
    <source>
        <dbReference type="EMBL" id="RNA15825.1"/>
    </source>
</evidence>
<keyword evidence="3" id="KW-1185">Reference proteome</keyword>
<organism evidence="2 3">
    <name type="scientific">Brachionus plicatilis</name>
    <name type="common">Marine rotifer</name>
    <name type="synonym">Brachionus muelleri</name>
    <dbReference type="NCBI Taxonomy" id="10195"/>
    <lineage>
        <taxon>Eukaryota</taxon>
        <taxon>Metazoa</taxon>
        <taxon>Spiralia</taxon>
        <taxon>Gnathifera</taxon>
        <taxon>Rotifera</taxon>
        <taxon>Eurotatoria</taxon>
        <taxon>Monogononta</taxon>
        <taxon>Pseudotrocha</taxon>
        <taxon>Ploima</taxon>
        <taxon>Brachionidae</taxon>
        <taxon>Brachionus</taxon>
    </lineage>
</organism>
<dbReference type="EMBL" id="REGN01004882">
    <property type="protein sequence ID" value="RNA15825.1"/>
    <property type="molecule type" value="Genomic_DNA"/>
</dbReference>
<evidence type="ECO:0000256" key="1">
    <source>
        <dbReference type="SAM" id="MobiDB-lite"/>
    </source>
</evidence>
<reference evidence="2 3" key="1">
    <citation type="journal article" date="2018" name="Sci. Rep.">
        <title>Genomic signatures of local adaptation to the degree of environmental predictability in rotifers.</title>
        <authorList>
            <person name="Franch-Gras L."/>
            <person name="Hahn C."/>
            <person name="Garcia-Roger E.M."/>
            <person name="Carmona M.J."/>
            <person name="Serra M."/>
            <person name="Gomez A."/>
        </authorList>
    </citation>
    <scope>NUCLEOTIDE SEQUENCE [LARGE SCALE GENOMIC DNA]</scope>
    <source>
        <strain evidence="2">HYR1</strain>
    </source>
</reference>